<dbReference type="Pfam" id="PF13561">
    <property type="entry name" value="adh_short_C2"/>
    <property type="match status" value="1"/>
</dbReference>
<dbReference type="SUPFAM" id="SSF51735">
    <property type="entry name" value="NAD(P)-binding Rossmann-fold domains"/>
    <property type="match status" value="1"/>
</dbReference>
<accession>A0AAW2YZK6</accession>
<dbReference type="FunFam" id="3.40.50.720:FF:000084">
    <property type="entry name" value="Short-chain dehydrogenase reductase"/>
    <property type="match status" value="1"/>
</dbReference>
<dbReference type="AlphaFoldDB" id="A0AAW2YZK6"/>
<dbReference type="InterPro" id="IPR020904">
    <property type="entry name" value="Sc_DH/Rdtase_CS"/>
</dbReference>
<dbReference type="Gene3D" id="3.40.50.720">
    <property type="entry name" value="NAD(P)-binding Rossmann-like Domain"/>
    <property type="match status" value="1"/>
</dbReference>
<comment type="caution">
    <text evidence="3">The sequence shown here is derived from an EMBL/GenBank/DDBJ whole genome shotgun (WGS) entry which is preliminary data.</text>
</comment>
<gene>
    <name evidence="3" type="ORF">AKO1_012971</name>
</gene>
<proteinExistence type="inferred from homology"/>
<evidence type="ECO:0000313" key="4">
    <source>
        <dbReference type="Proteomes" id="UP001431209"/>
    </source>
</evidence>
<dbReference type="EMBL" id="JAOPGA020000840">
    <property type="protein sequence ID" value="KAL0482311.1"/>
    <property type="molecule type" value="Genomic_DNA"/>
</dbReference>
<dbReference type="PANTHER" id="PTHR48107">
    <property type="entry name" value="NADPH-DEPENDENT ALDEHYDE REDUCTASE-LIKE PROTEIN, CHLOROPLASTIC-RELATED"/>
    <property type="match status" value="1"/>
</dbReference>
<dbReference type="InterPro" id="IPR036291">
    <property type="entry name" value="NAD(P)-bd_dom_sf"/>
</dbReference>
<protein>
    <submittedName>
        <fullName evidence="3">Oxidoreductase</fullName>
    </submittedName>
</protein>
<sequence length="304" mass="33480">MAELIKNAIQGVKDALNEEEFPSVLPPQHQEQHPGIEAEMTPTPVYDREYYRGSGKLLNKSAIITGGDSGIGRSVAILFAKEGADVVISYVPAEQQDAEKVRDLVQSFGRRCVLYPGDLKDSSYCKQLVEKSIQEFGKLDILVNNAAVQYMQEDIVNISDEQLDVTFRTNIYSQFYMCRAAIPHLKEGSSIICTTSVNAYHGHPKMLDYSSTKGAIIAFVRSLAQQLYEKKIRVNAVAPGPIWTPFIPSSFPAAMTSVFGKEAPMGRPGQPFECGTSYVFLASEDSTYFTGQCLHPNGGMIVNC</sequence>
<dbReference type="PROSITE" id="PS00061">
    <property type="entry name" value="ADH_SHORT"/>
    <property type="match status" value="1"/>
</dbReference>
<dbReference type="GO" id="GO:0016614">
    <property type="term" value="F:oxidoreductase activity, acting on CH-OH group of donors"/>
    <property type="evidence" value="ECO:0007669"/>
    <property type="project" value="UniProtKB-ARBA"/>
</dbReference>
<keyword evidence="4" id="KW-1185">Reference proteome</keyword>
<dbReference type="InterPro" id="IPR002347">
    <property type="entry name" value="SDR_fam"/>
</dbReference>
<dbReference type="PRINTS" id="PR00081">
    <property type="entry name" value="GDHRDH"/>
</dbReference>
<keyword evidence="2" id="KW-0560">Oxidoreductase</keyword>
<dbReference type="PANTHER" id="PTHR48107:SF16">
    <property type="entry name" value="NADPH-DEPENDENT ALDEHYDE REDUCTASE 1, CHLOROPLASTIC"/>
    <property type="match status" value="1"/>
</dbReference>
<organism evidence="3 4">
    <name type="scientific">Acrasis kona</name>
    <dbReference type="NCBI Taxonomy" id="1008807"/>
    <lineage>
        <taxon>Eukaryota</taxon>
        <taxon>Discoba</taxon>
        <taxon>Heterolobosea</taxon>
        <taxon>Tetramitia</taxon>
        <taxon>Eutetramitia</taxon>
        <taxon>Acrasidae</taxon>
        <taxon>Acrasis</taxon>
    </lineage>
</organism>
<reference evidence="3 4" key="1">
    <citation type="submission" date="2024-03" db="EMBL/GenBank/DDBJ databases">
        <title>The Acrasis kona genome and developmental transcriptomes reveal deep origins of eukaryotic multicellular pathways.</title>
        <authorList>
            <person name="Sheikh S."/>
            <person name="Fu C.-J."/>
            <person name="Brown M.W."/>
            <person name="Baldauf S.L."/>
        </authorList>
    </citation>
    <scope>NUCLEOTIDE SEQUENCE [LARGE SCALE GENOMIC DNA]</scope>
    <source>
        <strain evidence="3 4">ATCC MYA-3509</strain>
    </source>
</reference>
<evidence type="ECO:0000256" key="1">
    <source>
        <dbReference type="ARBA" id="ARBA00006484"/>
    </source>
</evidence>
<dbReference type="PRINTS" id="PR00080">
    <property type="entry name" value="SDRFAMILY"/>
</dbReference>
<evidence type="ECO:0000256" key="2">
    <source>
        <dbReference type="ARBA" id="ARBA00023002"/>
    </source>
</evidence>
<dbReference type="CDD" id="cd05355">
    <property type="entry name" value="SDR_c1"/>
    <property type="match status" value="1"/>
</dbReference>
<comment type="similarity">
    <text evidence="1">Belongs to the short-chain dehydrogenases/reductases (SDR) family.</text>
</comment>
<evidence type="ECO:0000313" key="3">
    <source>
        <dbReference type="EMBL" id="KAL0482311.1"/>
    </source>
</evidence>
<dbReference type="Proteomes" id="UP001431209">
    <property type="component" value="Unassembled WGS sequence"/>
</dbReference>
<name>A0AAW2YZK6_9EUKA</name>